<name>A0A7X6PQC5_9CORY</name>
<gene>
    <name evidence="4" type="ORF">GX859_12960</name>
</gene>
<dbReference type="GO" id="GO:0003677">
    <property type="term" value="F:DNA binding"/>
    <property type="evidence" value="ECO:0007669"/>
    <property type="project" value="UniProtKB-UniRule"/>
</dbReference>
<dbReference type="InterPro" id="IPR009057">
    <property type="entry name" value="Homeodomain-like_sf"/>
</dbReference>
<evidence type="ECO:0000259" key="3">
    <source>
        <dbReference type="PROSITE" id="PS50977"/>
    </source>
</evidence>
<dbReference type="PROSITE" id="PS50977">
    <property type="entry name" value="HTH_TETR_2"/>
    <property type="match status" value="1"/>
</dbReference>
<sequence>MAEDPRQVRTRVALTGALLELLEAKTFVSISVSQLCEVAGVHRTTFYKHAGSIEEFAVDVITRELDAIATVAADGDNPLGEYRSAMVDVLEHVASERTLYRPLLVSKWGAALRTAIDQRMQPRVRIALDVFAAQGDVTVPDHREEIVAFISGGLVGTIVAWALSDDTDAVAWATRVQALMPVWWPVR</sequence>
<comment type="caution">
    <text evidence="4">The sequence shown here is derived from an EMBL/GenBank/DDBJ whole genome shotgun (WGS) entry which is preliminary data.</text>
</comment>
<dbReference type="Proteomes" id="UP000557899">
    <property type="component" value="Unassembled WGS sequence"/>
</dbReference>
<evidence type="ECO:0000256" key="1">
    <source>
        <dbReference type="ARBA" id="ARBA00023125"/>
    </source>
</evidence>
<dbReference type="InterPro" id="IPR050624">
    <property type="entry name" value="HTH-type_Tx_Regulator"/>
</dbReference>
<organism evidence="4 5">
    <name type="scientific">Corynebacterium humireducens</name>
    <dbReference type="NCBI Taxonomy" id="1223514"/>
    <lineage>
        <taxon>Bacteria</taxon>
        <taxon>Bacillati</taxon>
        <taxon>Actinomycetota</taxon>
        <taxon>Actinomycetes</taxon>
        <taxon>Mycobacteriales</taxon>
        <taxon>Corynebacteriaceae</taxon>
        <taxon>Corynebacterium</taxon>
    </lineage>
</organism>
<dbReference type="Gene3D" id="1.10.357.10">
    <property type="entry name" value="Tetracycline Repressor, domain 2"/>
    <property type="match status" value="1"/>
</dbReference>
<evidence type="ECO:0000313" key="5">
    <source>
        <dbReference type="Proteomes" id="UP000557899"/>
    </source>
</evidence>
<dbReference type="SUPFAM" id="SSF46689">
    <property type="entry name" value="Homeodomain-like"/>
    <property type="match status" value="1"/>
</dbReference>
<proteinExistence type="predicted"/>
<keyword evidence="1 2" id="KW-0238">DNA-binding</keyword>
<dbReference type="PANTHER" id="PTHR43479">
    <property type="entry name" value="ACREF/ENVCD OPERON REPRESSOR-RELATED"/>
    <property type="match status" value="1"/>
</dbReference>
<dbReference type="AlphaFoldDB" id="A0A7X6PQC5"/>
<accession>A0A7X6PQC5</accession>
<feature type="DNA-binding region" description="H-T-H motif" evidence="2">
    <location>
        <begin position="31"/>
        <end position="50"/>
    </location>
</feature>
<dbReference type="PANTHER" id="PTHR43479:SF11">
    <property type="entry name" value="ACREF_ENVCD OPERON REPRESSOR-RELATED"/>
    <property type="match status" value="1"/>
</dbReference>
<evidence type="ECO:0000313" key="4">
    <source>
        <dbReference type="EMBL" id="NLA57177.1"/>
    </source>
</evidence>
<feature type="domain" description="HTH tetR-type" evidence="3">
    <location>
        <begin position="8"/>
        <end position="68"/>
    </location>
</feature>
<dbReference type="InterPro" id="IPR001647">
    <property type="entry name" value="HTH_TetR"/>
</dbReference>
<protein>
    <submittedName>
        <fullName evidence="4">TetR/AcrR family transcriptional regulator</fullName>
    </submittedName>
</protein>
<dbReference type="EMBL" id="JAAZHI010000253">
    <property type="protein sequence ID" value="NLA57177.1"/>
    <property type="molecule type" value="Genomic_DNA"/>
</dbReference>
<reference evidence="4 5" key="1">
    <citation type="journal article" date="2020" name="Biotechnol. Biofuels">
        <title>New insights from the biogas microbiome by comprehensive genome-resolved metagenomics of nearly 1600 species originating from multiple anaerobic digesters.</title>
        <authorList>
            <person name="Campanaro S."/>
            <person name="Treu L."/>
            <person name="Rodriguez-R L.M."/>
            <person name="Kovalovszki A."/>
            <person name="Ziels R.M."/>
            <person name="Maus I."/>
            <person name="Zhu X."/>
            <person name="Kougias P.G."/>
            <person name="Basile A."/>
            <person name="Luo G."/>
            <person name="Schluter A."/>
            <person name="Konstantinidis K.T."/>
            <person name="Angelidaki I."/>
        </authorList>
    </citation>
    <scope>NUCLEOTIDE SEQUENCE [LARGE SCALE GENOMIC DNA]</scope>
    <source>
        <strain evidence="4">AS15tlH2ME_198</strain>
    </source>
</reference>
<evidence type="ECO:0000256" key="2">
    <source>
        <dbReference type="PROSITE-ProRule" id="PRU00335"/>
    </source>
</evidence>